<evidence type="ECO:0000313" key="2">
    <source>
        <dbReference type="EMBL" id="WAL67725.1"/>
    </source>
</evidence>
<keyword evidence="3" id="KW-1185">Reference proteome</keyword>
<evidence type="ECO:0000313" key="3">
    <source>
        <dbReference type="Proteomes" id="UP001163203"/>
    </source>
</evidence>
<gene>
    <name evidence="2" type="ORF">ORV05_08095</name>
</gene>
<feature type="region of interest" description="Disordered" evidence="1">
    <location>
        <begin position="144"/>
        <end position="187"/>
    </location>
</feature>
<accession>A0ABY7B5Z1</accession>
<feature type="compositionally biased region" description="Basic and acidic residues" evidence="1">
    <location>
        <begin position="155"/>
        <end position="175"/>
    </location>
</feature>
<protein>
    <submittedName>
        <fullName evidence="2">Uncharacterized protein</fullName>
    </submittedName>
</protein>
<dbReference type="Proteomes" id="UP001163203">
    <property type="component" value="Chromosome"/>
</dbReference>
<dbReference type="EMBL" id="CP113836">
    <property type="protein sequence ID" value="WAL67725.1"/>
    <property type="molecule type" value="Genomic_DNA"/>
</dbReference>
<organism evidence="2 3">
    <name type="scientific">Amycolatopsis cynarae</name>
    <dbReference type="NCBI Taxonomy" id="2995223"/>
    <lineage>
        <taxon>Bacteria</taxon>
        <taxon>Bacillati</taxon>
        <taxon>Actinomycetota</taxon>
        <taxon>Actinomycetes</taxon>
        <taxon>Pseudonocardiales</taxon>
        <taxon>Pseudonocardiaceae</taxon>
        <taxon>Amycolatopsis</taxon>
    </lineage>
</organism>
<sequence>MVERHPRYPLVFVQVAEHGRGDGVGIAVAESLEEDGVGSFTAPLLLGPVVQSGERQPDIAFGRVPQTLQRPQVPGGGGRLEQFEVERVVSFVDLVDSEVLVAEHRDIGLEALEVGPAQQRAGPTGDLQLQPAPEPIDATKVLGVQRSDGRASSGVRHDQSLRFELPEGLTDRDEANPELAGDLSERT</sequence>
<proteinExistence type="predicted"/>
<reference evidence="2" key="1">
    <citation type="submission" date="2022-11" db="EMBL/GenBank/DDBJ databases">
        <authorList>
            <person name="Mo P."/>
        </authorList>
    </citation>
    <scope>NUCLEOTIDE SEQUENCE</scope>
    <source>
        <strain evidence="2">HUAS 11-8</strain>
    </source>
</reference>
<name>A0ABY7B5Z1_9PSEU</name>
<evidence type="ECO:0000256" key="1">
    <source>
        <dbReference type="SAM" id="MobiDB-lite"/>
    </source>
</evidence>